<evidence type="ECO:0000256" key="1">
    <source>
        <dbReference type="SAM" id="Phobius"/>
    </source>
</evidence>
<organism evidence="2 3">
    <name type="scientific">Pseudoalteromonas obscura</name>
    <dbReference type="NCBI Taxonomy" id="3048491"/>
    <lineage>
        <taxon>Bacteria</taxon>
        <taxon>Pseudomonadati</taxon>
        <taxon>Pseudomonadota</taxon>
        <taxon>Gammaproteobacteria</taxon>
        <taxon>Alteromonadales</taxon>
        <taxon>Pseudoalteromonadaceae</taxon>
        <taxon>Pseudoalteromonas</taxon>
    </lineage>
</organism>
<protein>
    <submittedName>
        <fullName evidence="2">Uncharacterized protein</fullName>
    </submittedName>
</protein>
<feature type="transmembrane region" description="Helical" evidence="1">
    <location>
        <begin position="5"/>
        <end position="22"/>
    </location>
</feature>
<proteinExistence type="predicted"/>
<keyword evidence="1" id="KW-0472">Membrane</keyword>
<evidence type="ECO:0000313" key="3">
    <source>
        <dbReference type="Proteomes" id="UP001231915"/>
    </source>
</evidence>
<keyword evidence="3" id="KW-1185">Reference proteome</keyword>
<reference evidence="2 3" key="1">
    <citation type="submission" date="2023-05" db="EMBL/GenBank/DDBJ databases">
        <title>Pseudoalteromonas ardens sp. nov., Pseudoalteromonas obscura sp. nov., and Pseudoalteromonas umbrosa sp. nov., isolated from the coral Montipora capitata.</title>
        <authorList>
            <person name="Thomas E.M."/>
            <person name="Smith E.M."/>
            <person name="Papke E."/>
            <person name="Shlafstein M.D."/>
            <person name="Oline D.K."/>
            <person name="Videau P."/>
            <person name="Saw J.H."/>
            <person name="Strangman W.K."/>
            <person name="Ushijima B."/>
        </authorList>
    </citation>
    <scope>NUCLEOTIDE SEQUENCE [LARGE SCALE GENOMIC DNA]</scope>
    <source>
        <strain evidence="2 3">P94</strain>
    </source>
</reference>
<sequence length="280" mass="31078">MKERALYFIGGAVVGCICVSLLQPSPIQSESPSAINYDPSLDSQIVELIKENQSLNSKIQALESASPTAVRTQIDTQLPSQSLDYIDETPQISEPTVPSPKIQDEAVISAIANQTVLPASRHIATQLNLDNSSEEALQQLLQQKATQDYLAWNAGAGESHLTQEQIATKLNNNTQEYLHALHTILTPEQLDNYARIEQQQTEIKLEQKQLSLRQSLVGLDLDDFQQQEVARLSTALYSTNKVELGNMGSPYGMDNIEINKDVLSEIKSLFTEEQLKKLNM</sequence>
<keyword evidence="1" id="KW-1133">Transmembrane helix</keyword>
<dbReference type="Proteomes" id="UP001231915">
    <property type="component" value="Unassembled WGS sequence"/>
</dbReference>
<comment type="caution">
    <text evidence="2">The sequence shown here is derived from an EMBL/GenBank/DDBJ whole genome shotgun (WGS) entry which is preliminary data.</text>
</comment>
<dbReference type="EMBL" id="JASJUT010000003">
    <property type="protein sequence ID" value="MDK2595569.1"/>
    <property type="molecule type" value="Genomic_DNA"/>
</dbReference>
<keyword evidence="1" id="KW-0812">Transmembrane</keyword>
<accession>A0ABT7EKH8</accession>
<name>A0ABT7EKH8_9GAMM</name>
<evidence type="ECO:0000313" key="2">
    <source>
        <dbReference type="EMBL" id="MDK2595569.1"/>
    </source>
</evidence>
<dbReference type="RefSeq" id="WP_284137226.1">
    <property type="nucleotide sequence ID" value="NZ_JASJUT010000003.1"/>
</dbReference>
<dbReference type="PROSITE" id="PS51257">
    <property type="entry name" value="PROKAR_LIPOPROTEIN"/>
    <property type="match status" value="1"/>
</dbReference>
<gene>
    <name evidence="2" type="ORF">QNM18_10975</name>
</gene>